<keyword evidence="8" id="KW-1185">Reference proteome</keyword>
<protein>
    <recommendedName>
        <fullName evidence="9">Peroxisomal membrane protein MPV17</fullName>
    </recommendedName>
</protein>
<accession>A0A328EAH2</accession>
<keyword evidence="4 6" id="KW-1133">Transmembrane helix</keyword>
<reference evidence="7 8" key="1">
    <citation type="submission" date="2018-06" db="EMBL/GenBank/DDBJ databases">
        <title>The Genome of Cuscuta australis (Dodder) Provides Insight into the Evolution of Plant Parasitism.</title>
        <authorList>
            <person name="Liu H."/>
        </authorList>
    </citation>
    <scope>NUCLEOTIDE SEQUENCE [LARGE SCALE GENOMIC DNA]</scope>
    <source>
        <strain evidence="8">cv. Yunnan</strain>
        <tissue evidence="7">Vines</tissue>
    </source>
</reference>
<proteinExistence type="inferred from homology"/>
<evidence type="ECO:0008006" key="9">
    <source>
        <dbReference type="Google" id="ProtNLM"/>
    </source>
</evidence>
<dbReference type="AlphaFoldDB" id="A0A328EAH2"/>
<evidence type="ECO:0000256" key="4">
    <source>
        <dbReference type="ARBA" id="ARBA00022989"/>
    </source>
</evidence>
<evidence type="ECO:0000256" key="3">
    <source>
        <dbReference type="ARBA" id="ARBA00022692"/>
    </source>
</evidence>
<dbReference type="EMBL" id="NQVE01000018">
    <property type="protein sequence ID" value="RAL53563.1"/>
    <property type="molecule type" value="Genomic_DNA"/>
</dbReference>
<gene>
    <name evidence="7" type="ORF">DM860_012178</name>
</gene>
<sequence>MTATRLGNRVRNLELLPWTILPVKMGIGTLKNYAKRFLDQNSRWRSSAYPGSGVSSQSQCLQLCRGYYSGSRIMQLSTSRVPNAPFFNVYRISLKSYSSSSNTKRGFFSWYLGKLESRPILTKSISSALIYAAADSTSQIITASLSDSLDIKRTLRMASFGLLILGPAQHVWFNFLGRIFPRQDMVTSLKKLVIGQLVLGPFITGTFFTFNAGLQGENGREIASRLKRDLLPTLINGLMYWPLCDFLTYRAIPVHLQVCHISLHTEEAFTFLLCTFYYLLCPKTKV</sequence>
<comment type="similarity">
    <text evidence="2 6">Belongs to the peroxisomal membrane protein PXMP2/4 family.</text>
</comment>
<organism evidence="7 8">
    <name type="scientific">Cuscuta australis</name>
    <dbReference type="NCBI Taxonomy" id="267555"/>
    <lineage>
        <taxon>Eukaryota</taxon>
        <taxon>Viridiplantae</taxon>
        <taxon>Streptophyta</taxon>
        <taxon>Embryophyta</taxon>
        <taxon>Tracheophyta</taxon>
        <taxon>Spermatophyta</taxon>
        <taxon>Magnoliopsida</taxon>
        <taxon>eudicotyledons</taxon>
        <taxon>Gunneridae</taxon>
        <taxon>Pentapetalae</taxon>
        <taxon>asterids</taxon>
        <taxon>lamiids</taxon>
        <taxon>Solanales</taxon>
        <taxon>Convolvulaceae</taxon>
        <taxon>Cuscuteae</taxon>
        <taxon>Cuscuta</taxon>
        <taxon>Cuscuta subgen. Grammica</taxon>
        <taxon>Cuscuta sect. Cleistogrammica</taxon>
    </lineage>
</organism>
<comment type="subcellular location">
    <subcellularLocation>
        <location evidence="1">Membrane</location>
        <topology evidence="1">Multi-pass membrane protein</topology>
    </subcellularLocation>
</comment>
<dbReference type="GO" id="GO:0016020">
    <property type="term" value="C:membrane"/>
    <property type="evidence" value="ECO:0007669"/>
    <property type="project" value="UniProtKB-SubCell"/>
</dbReference>
<feature type="transmembrane region" description="Helical" evidence="6">
    <location>
        <begin position="192"/>
        <end position="210"/>
    </location>
</feature>
<dbReference type="PANTHER" id="PTHR11266:SF88">
    <property type="entry name" value="PROTEIN SYM1-LIKE"/>
    <property type="match status" value="1"/>
</dbReference>
<evidence type="ECO:0000256" key="6">
    <source>
        <dbReference type="RuleBase" id="RU363053"/>
    </source>
</evidence>
<evidence type="ECO:0000313" key="8">
    <source>
        <dbReference type="Proteomes" id="UP000249390"/>
    </source>
</evidence>
<feature type="transmembrane region" description="Helical" evidence="6">
    <location>
        <begin position="160"/>
        <end position="180"/>
    </location>
</feature>
<dbReference type="InterPro" id="IPR007248">
    <property type="entry name" value="Mpv17_PMP22"/>
</dbReference>
<name>A0A328EAH2_9ASTE</name>
<keyword evidence="5 6" id="KW-0472">Membrane</keyword>
<evidence type="ECO:0000256" key="2">
    <source>
        <dbReference type="ARBA" id="ARBA00006824"/>
    </source>
</evidence>
<evidence type="ECO:0000313" key="7">
    <source>
        <dbReference type="EMBL" id="RAL53563.1"/>
    </source>
</evidence>
<dbReference type="GO" id="GO:0005737">
    <property type="term" value="C:cytoplasm"/>
    <property type="evidence" value="ECO:0007669"/>
    <property type="project" value="TreeGrafter"/>
</dbReference>
<evidence type="ECO:0000256" key="5">
    <source>
        <dbReference type="ARBA" id="ARBA00023136"/>
    </source>
</evidence>
<evidence type="ECO:0000256" key="1">
    <source>
        <dbReference type="ARBA" id="ARBA00004141"/>
    </source>
</evidence>
<dbReference type="PANTHER" id="PTHR11266">
    <property type="entry name" value="PEROXISOMAL MEMBRANE PROTEIN 2, PXMP2 MPV17"/>
    <property type="match status" value="1"/>
</dbReference>
<keyword evidence="3 6" id="KW-0812">Transmembrane</keyword>
<dbReference type="Proteomes" id="UP000249390">
    <property type="component" value="Unassembled WGS sequence"/>
</dbReference>
<dbReference type="Pfam" id="PF04117">
    <property type="entry name" value="Mpv17_PMP22"/>
    <property type="match status" value="1"/>
</dbReference>
<comment type="caution">
    <text evidence="7">The sequence shown here is derived from an EMBL/GenBank/DDBJ whole genome shotgun (WGS) entry which is preliminary data.</text>
</comment>